<proteinExistence type="predicted"/>
<evidence type="ECO:0000313" key="4">
    <source>
        <dbReference type="Proteomes" id="UP001205919"/>
    </source>
</evidence>
<dbReference type="AlphaFoldDB" id="A0AAW5K8U4"/>
<keyword evidence="4" id="KW-1185">Reference proteome</keyword>
<protein>
    <submittedName>
        <fullName evidence="3">Tripartite tricarboxylate transporter TctB family protein</fullName>
    </submittedName>
</protein>
<feature type="transmembrane region" description="Helical" evidence="1">
    <location>
        <begin position="121"/>
        <end position="137"/>
    </location>
</feature>
<dbReference type="GeneID" id="95757807"/>
<feature type="domain" description="DUF1468" evidence="2">
    <location>
        <begin position="6"/>
        <end position="146"/>
    </location>
</feature>
<evidence type="ECO:0000313" key="3">
    <source>
        <dbReference type="EMBL" id="MCQ4814953.1"/>
    </source>
</evidence>
<dbReference type="RefSeq" id="WP_008710355.1">
    <property type="nucleotide sequence ID" value="NZ_CABKQM010000006.1"/>
</dbReference>
<feature type="transmembrane region" description="Helical" evidence="1">
    <location>
        <begin position="76"/>
        <end position="92"/>
    </location>
</feature>
<sequence>MNGDIIVGIFSAVFSAAYVVAAWLLPDAAIGNPMAPKYFPLMVGLLALAFSLALIVRGAKKGCAAKKGRAPDPGHWVLIGGLIACCLAYAAILDNLGFLISTPLFLGAMLFLVNGVKGWKANVATALCFSFGVWYIFEKIFQITLP</sequence>
<dbReference type="EMBL" id="JANFYT010000023">
    <property type="protein sequence ID" value="MCQ4814953.1"/>
    <property type="molecule type" value="Genomic_DNA"/>
</dbReference>
<keyword evidence="1" id="KW-1133">Transmembrane helix</keyword>
<dbReference type="Pfam" id="PF07331">
    <property type="entry name" value="TctB"/>
    <property type="match status" value="1"/>
</dbReference>
<feature type="transmembrane region" description="Helical" evidence="1">
    <location>
        <begin position="38"/>
        <end position="56"/>
    </location>
</feature>
<gene>
    <name evidence="3" type="ORF">NE630_10975</name>
</gene>
<reference evidence="3 4" key="1">
    <citation type="submission" date="2022-06" db="EMBL/GenBank/DDBJ databases">
        <title>Isolation of gut microbiota from human fecal samples.</title>
        <authorList>
            <person name="Pamer E.G."/>
            <person name="Barat B."/>
            <person name="Waligurski E."/>
            <person name="Medina S."/>
            <person name="Paddock L."/>
            <person name="Mostad J."/>
        </authorList>
    </citation>
    <scope>NUCLEOTIDE SEQUENCE [LARGE SCALE GENOMIC DNA]</scope>
    <source>
        <strain evidence="3 4">DFI.9.90</strain>
    </source>
</reference>
<keyword evidence="1" id="KW-0812">Transmembrane</keyword>
<dbReference type="Proteomes" id="UP001205919">
    <property type="component" value="Unassembled WGS sequence"/>
</dbReference>
<organism evidence="3 4">
    <name type="scientific">Cloacibacillus evryensis</name>
    <dbReference type="NCBI Taxonomy" id="508460"/>
    <lineage>
        <taxon>Bacteria</taxon>
        <taxon>Thermotogati</taxon>
        <taxon>Synergistota</taxon>
        <taxon>Synergistia</taxon>
        <taxon>Synergistales</taxon>
        <taxon>Synergistaceae</taxon>
        <taxon>Cloacibacillus</taxon>
    </lineage>
</organism>
<evidence type="ECO:0000259" key="2">
    <source>
        <dbReference type="Pfam" id="PF07331"/>
    </source>
</evidence>
<accession>A0AAW5K8U4</accession>
<dbReference type="InterPro" id="IPR009936">
    <property type="entry name" value="DUF1468"/>
</dbReference>
<comment type="caution">
    <text evidence="3">The sequence shown here is derived from an EMBL/GenBank/DDBJ whole genome shotgun (WGS) entry which is preliminary data.</text>
</comment>
<name>A0AAW5K8U4_9BACT</name>
<keyword evidence="1" id="KW-0472">Membrane</keyword>
<feature type="transmembrane region" description="Helical" evidence="1">
    <location>
        <begin position="5"/>
        <end position="26"/>
    </location>
</feature>
<evidence type="ECO:0000256" key="1">
    <source>
        <dbReference type="SAM" id="Phobius"/>
    </source>
</evidence>
<feature type="transmembrane region" description="Helical" evidence="1">
    <location>
        <begin position="98"/>
        <end position="114"/>
    </location>
</feature>